<dbReference type="GO" id="GO:0003677">
    <property type="term" value="F:DNA binding"/>
    <property type="evidence" value="ECO:0007669"/>
    <property type="project" value="InterPro"/>
</dbReference>
<dbReference type="PROSITE" id="PS50048">
    <property type="entry name" value="ZN2_CY6_FUNGAL_2"/>
    <property type="match status" value="1"/>
</dbReference>
<dbReference type="PROSITE" id="PS00463">
    <property type="entry name" value="ZN2_CY6_FUNGAL_1"/>
    <property type="match status" value="1"/>
</dbReference>
<keyword evidence="1" id="KW-0479">Metal-binding</keyword>
<dbReference type="InterPro" id="IPR007219">
    <property type="entry name" value="XnlR_reg_dom"/>
</dbReference>
<dbReference type="CDD" id="cd12148">
    <property type="entry name" value="fungal_TF_MHR"/>
    <property type="match status" value="1"/>
</dbReference>
<dbReference type="OMA" id="KAWYYLR"/>
<evidence type="ECO:0000259" key="3">
    <source>
        <dbReference type="PROSITE" id="PS50048"/>
    </source>
</evidence>
<dbReference type="GO" id="GO:0006351">
    <property type="term" value="P:DNA-templated transcription"/>
    <property type="evidence" value="ECO:0007669"/>
    <property type="project" value="InterPro"/>
</dbReference>
<dbReference type="InterPro" id="IPR050797">
    <property type="entry name" value="Carb_Metab_Trans_Reg"/>
</dbReference>
<dbReference type="PANTHER" id="PTHR31668">
    <property type="entry name" value="GLUCOSE TRANSPORT TRANSCRIPTION REGULATOR RGT1-RELATED-RELATED"/>
    <property type="match status" value="1"/>
</dbReference>
<dbReference type="InterPro" id="IPR001138">
    <property type="entry name" value="Zn2Cys6_DnaBD"/>
</dbReference>
<dbReference type="OrthoDB" id="4132249at2759"/>
<dbReference type="GO" id="GO:0008270">
    <property type="term" value="F:zinc ion binding"/>
    <property type="evidence" value="ECO:0007669"/>
    <property type="project" value="InterPro"/>
</dbReference>
<dbReference type="Proteomes" id="UP000054516">
    <property type="component" value="Unassembled WGS sequence"/>
</dbReference>
<dbReference type="EMBL" id="DF977504">
    <property type="protein sequence ID" value="GAP92648.1"/>
    <property type="molecule type" value="Genomic_DNA"/>
</dbReference>
<accession>A0A1W2TVH9</accession>
<feature type="domain" description="Zn(2)-C6 fungal-type" evidence="3">
    <location>
        <begin position="8"/>
        <end position="37"/>
    </location>
</feature>
<dbReference type="SMART" id="SM00906">
    <property type="entry name" value="Fungal_trans"/>
    <property type="match status" value="1"/>
</dbReference>
<name>A0A1W2TVH9_ROSNE</name>
<proteinExistence type="predicted"/>
<dbReference type="Gene3D" id="4.10.240.10">
    <property type="entry name" value="Zn(2)-C6 fungal-type DNA-binding domain"/>
    <property type="match status" value="1"/>
</dbReference>
<keyword evidence="5" id="KW-1185">Reference proteome</keyword>
<evidence type="ECO:0000256" key="2">
    <source>
        <dbReference type="ARBA" id="ARBA00023242"/>
    </source>
</evidence>
<dbReference type="AlphaFoldDB" id="A0A1W2TVH9"/>
<gene>
    <name evidence="4" type="ORF">SAMD00023353_5900040</name>
</gene>
<evidence type="ECO:0000313" key="5">
    <source>
        <dbReference type="Proteomes" id="UP000054516"/>
    </source>
</evidence>
<protein>
    <submittedName>
        <fullName evidence="4">Putative c6 zinc finger protein</fullName>
    </submittedName>
</protein>
<dbReference type="CDD" id="cd00067">
    <property type="entry name" value="GAL4"/>
    <property type="match status" value="1"/>
</dbReference>
<dbReference type="SMART" id="SM00066">
    <property type="entry name" value="GAL4"/>
    <property type="match status" value="1"/>
</dbReference>
<dbReference type="STRING" id="77044.A0A1W2TVH9"/>
<dbReference type="Pfam" id="PF04082">
    <property type="entry name" value="Fungal_trans"/>
    <property type="match status" value="1"/>
</dbReference>
<dbReference type="SUPFAM" id="SSF57701">
    <property type="entry name" value="Zn2/Cys6 DNA-binding domain"/>
    <property type="match status" value="1"/>
</dbReference>
<reference evidence="4" key="1">
    <citation type="submission" date="2016-03" db="EMBL/GenBank/DDBJ databases">
        <title>Draft genome sequence of Rosellinia necatrix.</title>
        <authorList>
            <person name="Kanematsu S."/>
        </authorList>
    </citation>
    <scope>NUCLEOTIDE SEQUENCE [LARGE SCALE GENOMIC DNA]</scope>
    <source>
        <strain evidence="4">W97</strain>
    </source>
</reference>
<evidence type="ECO:0000256" key="1">
    <source>
        <dbReference type="ARBA" id="ARBA00022723"/>
    </source>
</evidence>
<dbReference type="Pfam" id="PF00172">
    <property type="entry name" value="Zn_clus"/>
    <property type="match status" value="1"/>
</dbReference>
<dbReference type="InterPro" id="IPR036864">
    <property type="entry name" value="Zn2-C6_fun-type_DNA-bd_sf"/>
</dbReference>
<organism evidence="4">
    <name type="scientific">Rosellinia necatrix</name>
    <name type="common">White root-rot fungus</name>
    <dbReference type="NCBI Taxonomy" id="77044"/>
    <lineage>
        <taxon>Eukaryota</taxon>
        <taxon>Fungi</taxon>
        <taxon>Dikarya</taxon>
        <taxon>Ascomycota</taxon>
        <taxon>Pezizomycotina</taxon>
        <taxon>Sordariomycetes</taxon>
        <taxon>Xylariomycetidae</taxon>
        <taxon>Xylariales</taxon>
        <taxon>Xylariaceae</taxon>
        <taxon>Rosellinia</taxon>
    </lineage>
</organism>
<dbReference type="PANTHER" id="PTHR31668:SF20">
    <property type="entry name" value="ZN(II)2CYS6 TRANSCRIPTION FACTOR (EUROFUNG)"/>
    <property type="match status" value="1"/>
</dbReference>
<sequence length="716" mass="80025">MSTAVKRACDACHRRKVKCDGINPCRNCSSAQLTCTYNAIPQKKGPKGSRAKVISELRETQRQTSLSAKVQSRLNGLCSPPLHSPSSAPTPGLLSPEMVKESIEFFFANMYSIMPILQRNRLEHQSMYIEHNLDTYCLLTSLSAYMMFQPGMSLPTGDPMLEHMPGAHIVSGTLLMEEAIRVRRGLDYLESPTLNTLCTSYLLFCSYYALEMHEKAWFYLREATTMVHMCGMTKEESYVQYDNVESSRRRRLYWLLFVTERAYALQRGRPLTLQASINLPSPSDDPSDPLAHHINGYILLLNLFRPFDDIFITLWNKTRSECSSSYLGALRKQFSDTAMMNGRDVDQQSIQQWLKPAVWQLLNMQHGCMSQNNQDRLHYQIDMSRELISLTSQFQTQSTELLGVPLVAKLLDTACALTDVLATQPASADPFTMGPREHLSSLLQILSSLRNGDHHFLPLLLDKVHDVLPRLANPMLQRAPENACLSNIDIFDGFGNAGMAQPPMLTDFKTEPYTSNAVPHLQDIPAVASNNSNSGSDLKPFSMVSSPGVMSPNGEYAPNAEFNSMPDILMSPMGQSQQSSLGQSGAMNTQQAHHAHQLHGMVSPSINQTHSLSSQMSVDMHHGHGNGLNQTTNYVNAGQAQNQTYNQANQSMMNNIIHRTPPQRANSFIIHQHQSAQIPRTVGDFHALQRANSENVSMNSMSLRQMQPEVDFSSLP</sequence>
<evidence type="ECO:0000313" key="4">
    <source>
        <dbReference type="EMBL" id="GAP92648.1"/>
    </source>
</evidence>
<dbReference type="GO" id="GO:0000981">
    <property type="term" value="F:DNA-binding transcription factor activity, RNA polymerase II-specific"/>
    <property type="evidence" value="ECO:0007669"/>
    <property type="project" value="InterPro"/>
</dbReference>
<keyword evidence="2" id="KW-0539">Nucleus</keyword>